<dbReference type="GeneTree" id="ENSGT00940000163009"/>
<keyword evidence="3" id="KW-0378">Hydrolase</keyword>
<organism evidence="9 10">
    <name type="scientific">Myripristis murdjan</name>
    <name type="common">pinecone soldierfish</name>
    <dbReference type="NCBI Taxonomy" id="586833"/>
    <lineage>
        <taxon>Eukaryota</taxon>
        <taxon>Metazoa</taxon>
        <taxon>Chordata</taxon>
        <taxon>Craniata</taxon>
        <taxon>Vertebrata</taxon>
        <taxon>Euteleostomi</taxon>
        <taxon>Actinopterygii</taxon>
        <taxon>Neopterygii</taxon>
        <taxon>Teleostei</taxon>
        <taxon>Neoteleostei</taxon>
        <taxon>Acanthomorphata</taxon>
        <taxon>Holocentriformes</taxon>
        <taxon>Holocentridae</taxon>
        <taxon>Myripristis</taxon>
    </lineage>
</organism>
<evidence type="ECO:0000313" key="10">
    <source>
        <dbReference type="Proteomes" id="UP000472263"/>
    </source>
</evidence>
<evidence type="ECO:0000256" key="7">
    <source>
        <dbReference type="SAM" id="SignalP"/>
    </source>
</evidence>
<dbReference type="SMART" id="SM00020">
    <property type="entry name" value="Tryp_SPc"/>
    <property type="match status" value="1"/>
</dbReference>
<evidence type="ECO:0000256" key="4">
    <source>
        <dbReference type="ARBA" id="ARBA00022825"/>
    </source>
</evidence>
<accession>A0A667XUZ2</accession>
<proteinExistence type="predicted"/>
<keyword evidence="6" id="KW-1133">Transmembrane helix</keyword>
<keyword evidence="10" id="KW-1185">Reference proteome</keyword>
<dbReference type="GO" id="GO:0004252">
    <property type="term" value="F:serine-type endopeptidase activity"/>
    <property type="evidence" value="ECO:0007669"/>
    <property type="project" value="InterPro"/>
</dbReference>
<evidence type="ECO:0000256" key="2">
    <source>
        <dbReference type="ARBA" id="ARBA00022729"/>
    </source>
</evidence>
<dbReference type="PANTHER" id="PTHR24252:SF7">
    <property type="entry name" value="HYALIN"/>
    <property type="match status" value="1"/>
</dbReference>
<reference evidence="9" key="3">
    <citation type="submission" date="2025-09" db="UniProtKB">
        <authorList>
            <consortium name="Ensembl"/>
        </authorList>
    </citation>
    <scope>IDENTIFICATION</scope>
</reference>
<dbReference type="PRINTS" id="PR00722">
    <property type="entry name" value="CHYMOTRYPSIN"/>
</dbReference>
<dbReference type="GO" id="GO:0006508">
    <property type="term" value="P:proteolysis"/>
    <property type="evidence" value="ECO:0007669"/>
    <property type="project" value="UniProtKB-KW"/>
</dbReference>
<dbReference type="Pfam" id="PF00089">
    <property type="entry name" value="Trypsin"/>
    <property type="match status" value="1"/>
</dbReference>
<reference evidence="9" key="1">
    <citation type="submission" date="2019-06" db="EMBL/GenBank/DDBJ databases">
        <authorList>
            <consortium name="Wellcome Sanger Institute Data Sharing"/>
        </authorList>
    </citation>
    <scope>NUCLEOTIDE SEQUENCE [LARGE SCALE GENOMIC DNA]</scope>
</reference>
<evidence type="ECO:0000259" key="8">
    <source>
        <dbReference type="PROSITE" id="PS50240"/>
    </source>
</evidence>
<dbReference type="Ensembl" id="ENSMMDT00005018580.1">
    <property type="protein sequence ID" value="ENSMMDP00005018133.1"/>
    <property type="gene ID" value="ENSMMDG00005009071.1"/>
</dbReference>
<keyword evidence="1" id="KW-0645">Protease</keyword>
<dbReference type="InterPro" id="IPR043504">
    <property type="entry name" value="Peptidase_S1_PA_chymotrypsin"/>
</dbReference>
<evidence type="ECO:0000256" key="3">
    <source>
        <dbReference type="ARBA" id="ARBA00022801"/>
    </source>
</evidence>
<keyword evidence="6" id="KW-0472">Membrane</keyword>
<name>A0A667XUZ2_9TELE</name>
<gene>
    <name evidence="9" type="primary">LOC115367839</name>
</gene>
<dbReference type="CDD" id="cd00190">
    <property type="entry name" value="Tryp_SPc"/>
    <property type="match status" value="1"/>
</dbReference>
<keyword evidence="4" id="KW-0720">Serine protease</keyword>
<dbReference type="Gene3D" id="2.40.10.10">
    <property type="entry name" value="Trypsin-like serine proteases"/>
    <property type="match status" value="1"/>
</dbReference>
<dbReference type="PANTHER" id="PTHR24252">
    <property type="entry name" value="ACROSIN-RELATED"/>
    <property type="match status" value="1"/>
</dbReference>
<reference evidence="9" key="2">
    <citation type="submission" date="2025-08" db="UniProtKB">
        <authorList>
            <consortium name="Ensembl"/>
        </authorList>
    </citation>
    <scope>IDENTIFICATION</scope>
</reference>
<protein>
    <recommendedName>
        <fullName evidence="8">Peptidase S1 domain-containing protein</fullName>
    </recommendedName>
</protein>
<evidence type="ECO:0000256" key="1">
    <source>
        <dbReference type="ARBA" id="ARBA00022670"/>
    </source>
</evidence>
<keyword evidence="2 7" id="KW-0732">Signal</keyword>
<dbReference type="FunFam" id="2.40.10.10:FF:000024">
    <property type="entry name" value="Serine protease 53"/>
    <property type="match status" value="1"/>
</dbReference>
<dbReference type="Proteomes" id="UP000472263">
    <property type="component" value="Chromosome 11"/>
</dbReference>
<feature type="domain" description="Peptidase S1" evidence="8">
    <location>
        <begin position="38"/>
        <end position="271"/>
    </location>
</feature>
<evidence type="ECO:0000256" key="5">
    <source>
        <dbReference type="ARBA" id="ARBA00023157"/>
    </source>
</evidence>
<dbReference type="PROSITE" id="PS50240">
    <property type="entry name" value="TRYPSIN_DOM"/>
    <property type="match status" value="1"/>
</dbReference>
<dbReference type="SUPFAM" id="SSF50494">
    <property type="entry name" value="Trypsin-like serine proteases"/>
    <property type="match status" value="1"/>
</dbReference>
<dbReference type="AlphaFoldDB" id="A0A667XUZ2"/>
<keyword evidence="5" id="KW-1015">Disulfide bond</keyword>
<dbReference type="InterPro" id="IPR001254">
    <property type="entry name" value="Trypsin_dom"/>
</dbReference>
<dbReference type="InterPro" id="IPR001314">
    <property type="entry name" value="Peptidase_S1A"/>
</dbReference>
<evidence type="ECO:0000313" key="9">
    <source>
        <dbReference type="Ensembl" id="ENSMMDP00005018133.1"/>
    </source>
</evidence>
<feature type="signal peptide" evidence="7">
    <location>
        <begin position="1"/>
        <end position="15"/>
    </location>
</feature>
<feature type="transmembrane region" description="Helical" evidence="6">
    <location>
        <begin position="289"/>
        <end position="313"/>
    </location>
</feature>
<dbReference type="InterPro" id="IPR009003">
    <property type="entry name" value="Peptidase_S1_PA"/>
</dbReference>
<keyword evidence="6" id="KW-0812">Transmembrane</keyword>
<feature type="chain" id="PRO_5025601863" description="Peptidase S1 domain-containing protein" evidence="7">
    <location>
        <begin position="16"/>
        <end position="314"/>
    </location>
</feature>
<dbReference type="InParanoid" id="A0A667XUZ2"/>
<sequence>LSILIHFIVCYLCLQHLFHRCSVCLAPVCGEAPLNSRIVGGQNAAPGSWPWMASLHNRDGHVCGGSLINNEWVLSAAQCFDSTAGWTVYLGRDSQTGSNPNEVSRNLFQIITHPHYDSRHLDNDIALVQLSSPVQFTNYTRPVCLAAKGSVFAEGTTCWVTGWGFIGTGVPLPPPQTLQEVELPIVSNSRCQSIYADIIKDSMMCAGGLPEGGKDMCQWDSGTPMVKKLGSQWTQVGISSFGAASGCAQPNIPSGLTRVSQFESWIRSHIKTNQPGFVHSSGVSFGGGAHLLCLSISLLVSIFPFFLSVFIHLS</sequence>
<evidence type="ECO:0000256" key="6">
    <source>
        <dbReference type="SAM" id="Phobius"/>
    </source>
</evidence>